<keyword evidence="2" id="KW-0479">Metal-binding</keyword>
<proteinExistence type="predicted"/>
<dbReference type="GO" id="GO:0004038">
    <property type="term" value="F:allantoinase activity"/>
    <property type="evidence" value="ECO:0007669"/>
    <property type="project" value="TreeGrafter"/>
</dbReference>
<dbReference type="AlphaFoldDB" id="B8GJK0"/>
<evidence type="ECO:0000259" key="4">
    <source>
        <dbReference type="Pfam" id="PF01979"/>
    </source>
</evidence>
<dbReference type="SUPFAM" id="SSF51338">
    <property type="entry name" value="Composite domain of metallo-dependent hydrolases"/>
    <property type="match status" value="1"/>
</dbReference>
<dbReference type="NCBIfam" id="TIGR00857">
    <property type="entry name" value="pyrC_multi"/>
    <property type="match status" value="1"/>
</dbReference>
<accession>B8GJK0</accession>
<sequence>MLDLLLLNLTLPDGRVVDLQVRDGIVVHAGAGAPAHQTLDCRGLLVLPAAIDMHVHMRGGTQSVKEDWTTGSQSALAGGVTVVVDQPNTVPPITNREHFKVRVADATAHSYCGFGVNGAVTRDARIADLWQGGALAFGEVFIAPSSYGEALTLEVQQRTFAEIHRLGGLVTVHAEEVSGTAPVGLRQHSLQRSPAGEERAVQALRASCAPGQRVHCCHMSTAGSLDAAHRAGMTAEVTPHHLLLSIERFADTDTHGRVNPPLRSERLQRELFLAWDRIDLIASDHAPHTLNEKAQAFTNAPSGLPGVETMVPLLMAHVLTSELSLASVVQKTAVAPAKVLGIPPAGFSPGDRADFALYPREAVPVEAADLHSRCTWTPYQGMLAVFPERVIMRGTVVYDHGDFTRIDPCWYRGRGYMERPQI</sequence>
<dbReference type="EC" id="3.5.2.3" evidence="5"/>
<dbReference type="InterPro" id="IPR002195">
    <property type="entry name" value="Dihydroorotase_CS"/>
</dbReference>
<dbReference type="InterPro" id="IPR032466">
    <property type="entry name" value="Metal_Hydrolase"/>
</dbReference>
<keyword evidence="6" id="KW-1185">Reference proteome</keyword>
<evidence type="ECO:0000313" key="6">
    <source>
        <dbReference type="Proteomes" id="UP000002457"/>
    </source>
</evidence>
<dbReference type="Proteomes" id="UP000002457">
    <property type="component" value="Chromosome"/>
</dbReference>
<dbReference type="HOGENOM" id="CLU_015572_1_1_2"/>
<dbReference type="OrthoDB" id="50279at2157"/>
<dbReference type="GO" id="GO:0006145">
    <property type="term" value="P:purine nucleobase catabolic process"/>
    <property type="evidence" value="ECO:0007669"/>
    <property type="project" value="TreeGrafter"/>
</dbReference>
<dbReference type="RefSeq" id="WP_012618360.1">
    <property type="nucleotide sequence ID" value="NC_011832.1"/>
</dbReference>
<dbReference type="eggNOG" id="arCOG00689">
    <property type="taxonomic scope" value="Archaea"/>
</dbReference>
<evidence type="ECO:0000256" key="2">
    <source>
        <dbReference type="ARBA" id="ARBA00022723"/>
    </source>
</evidence>
<evidence type="ECO:0000256" key="1">
    <source>
        <dbReference type="ARBA" id="ARBA00001947"/>
    </source>
</evidence>
<name>B8GJK0_METPE</name>
<dbReference type="GO" id="GO:0046872">
    <property type="term" value="F:metal ion binding"/>
    <property type="evidence" value="ECO:0007669"/>
    <property type="project" value="UniProtKB-KW"/>
</dbReference>
<dbReference type="PROSITE" id="PS00483">
    <property type="entry name" value="DIHYDROOROTASE_2"/>
    <property type="match status" value="1"/>
</dbReference>
<dbReference type="PANTHER" id="PTHR43668:SF2">
    <property type="entry name" value="ALLANTOINASE"/>
    <property type="match status" value="1"/>
</dbReference>
<evidence type="ECO:0000256" key="3">
    <source>
        <dbReference type="ARBA" id="ARBA00022801"/>
    </source>
</evidence>
<dbReference type="SUPFAM" id="SSF51556">
    <property type="entry name" value="Metallo-dependent hydrolases"/>
    <property type="match status" value="1"/>
</dbReference>
<organism evidence="5 6">
    <name type="scientific">Methanosphaerula palustris (strain ATCC BAA-1556 / DSM 19958 / E1-9c)</name>
    <dbReference type="NCBI Taxonomy" id="521011"/>
    <lineage>
        <taxon>Archaea</taxon>
        <taxon>Methanobacteriati</taxon>
        <taxon>Methanobacteriota</taxon>
        <taxon>Stenosarchaea group</taxon>
        <taxon>Methanomicrobia</taxon>
        <taxon>Methanomicrobiales</taxon>
        <taxon>Methanoregulaceae</taxon>
        <taxon>Methanosphaerula</taxon>
    </lineage>
</organism>
<dbReference type="GO" id="GO:0004151">
    <property type="term" value="F:dihydroorotase activity"/>
    <property type="evidence" value="ECO:0007669"/>
    <property type="project" value="UniProtKB-EC"/>
</dbReference>
<dbReference type="GO" id="GO:0005737">
    <property type="term" value="C:cytoplasm"/>
    <property type="evidence" value="ECO:0007669"/>
    <property type="project" value="TreeGrafter"/>
</dbReference>
<dbReference type="InterPro" id="IPR006680">
    <property type="entry name" value="Amidohydro-rel"/>
</dbReference>
<dbReference type="Pfam" id="PF01979">
    <property type="entry name" value="Amidohydro_1"/>
    <property type="match status" value="1"/>
</dbReference>
<protein>
    <submittedName>
        <fullName evidence="5">Dihydroorotase, multifunctional complex type</fullName>
        <ecNumber evidence="5">3.5.2.3</ecNumber>
    </submittedName>
</protein>
<evidence type="ECO:0000313" key="5">
    <source>
        <dbReference type="EMBL" id="ACL17041.1"/>
    </source>
</evidence>
<dbReference type="PANTHER" id="PTHR43668">
    <property type="entry name" value="ALLANTOINASE"/>
    <property type="match status" value="1"/>
</dbReference>
<dbReference type="InterPro" id="IPR011059">
    <property type="entry name" value="Metal-dep_hydrolase_composite"/>
</dbReference>
<dbReference type="STRING" id="521011.Mpal_1734"/>
<feature type="domain" description="Amidohydrolase-related" evidence="4">
    <location>
        <begin position="45"/>
        <end position="358"/>
    </location>
</feature>
<reference evidence="5 6" key="1">
    <citation type="journal article" date="2015" name="Genome Announc.">
        <title>Complete Genome Sequence of Methanosphaerula palustris E1-9CT, a Hydrogenotrophic Methanogen Isolated from a Minerotrophic Fen Peatland.</title>
        <authorList>
            <person name="Cadillo-Quiroz H."/>
            <person name="Browne P."/>
            <person name="Kyrpides N."/>
            <person name="Woyke T."/>
            <person name="Goodwin L."/>
            <person name="Detter C."/>
            <person name="Yavitt J.B."/>
            <person name="Zinder S.H."/>
        </authorList>
    </citation>
    <scope>NUCLEOTIDE SEQUENCE [LARGE SCALE GENOMIC DNA]</scope>
    <source>
        <strain evidence="6">ATCC BAA-1556 / DSM 19958 / E1-9c</strain>
    </source>
</reference>
<dbReference type="GeneID" id="7271298"/>
<dbReference type="Gene3D" id="2.30.40.10">
    <property type="entry name" value="Urease, subunit C, domain 1"/>
    <property type="match status" value="1"/>
</dbReference>
<dbReference type="InterPro" id="IPR050138">
    <property type="entry name" value="DHOase/Allantoinase_Hydrolase"/>
</dbReference>
<dbReference type="Gene3D" id="3.20.20.140">
    <property type="entry name" value="Metal-dependent hydrolases"/>
    <property type="match status" value="1"/>
</dbReference>
<gene>
    <name evidence="5" type="ordered locus">Mpal_1734</name>
</gene>
<dbReference type="EMBL" id="CP001338">
    <property type="protein sequence ID" value="ACL17041.1"/>
    <property type="molecule type" value="Genomic_DNA"/>
</dbReference>
<dbReference type="KEGG" id="mpl:Mpal_1734"/>
<comment type="cofactor">
    <cofactor evidence="1">
        <name>Zn(2+)</name>
        <dbReference type="ChEBI" id="CHEBI:29105"/>
    </cofactor>
</comment>
<keyword evidence="3 5" id="KW-0378">Hydrolase</keyword>